<dbReference type="InterPro" id="IPR013216">
    <property type="entry name" value="Methyltransf_11"/>
</dbReference>
<dbReference type="GO" id="GO:0008757">
    <property type="term" value="F:S-adenosylmethionine-dependent methyltransferase activity"/>
    <property type="evidence" value="ECO:0007669"/>
    <property type="project" value="InterPro"/>
</dbReference>
<dbReference type="Pfam" id="PF08241">
    <property type="entry name" value="Methyltransf_11"/>
    <property type="match status" value="1"/>
</dbReference>
<dbReference type="AlphaFoldDB" id="A0A8K9ULE0"/>
<feature type="domain" description="Methyltransferase type 11" evidence="1">
    <location>
        <begin position="47"/>
        <end position="117"/>
    </location>
</feature>
<dbReference type="SUPFAM" id="SSF53335">
    <property type="entry name" value="S-adenosyl-L-methionine-dependent methyltransferases"/>
    <property type="match status" value="1"/>
</dbReference>
<name>A0A8K9ULE0_ONCMY</name>
<evidence type="ECO:0000313" key="2">
    <source>
        <dbReference type="Ensembl" id="ENSOMYP00000111413.1"/>
    </source>
</evidence>
<dbReference type="GeneTree" id="ENSGT01000000220200"/>
<proteinExistence type="predicted"/>
<reference evidence="2" key="3">
    <citation type="submission" date="2025-09" db="UniProtKB">
        <authorList>
            <consortium name="Ensembl"/>
        </authorList>
    </citation>
    <scope>IDENTIFICATION</scope>
</reference>
<evidence type="ECO:0000259" key="1">
    <source>
        <dbReference type="Pfam" id="PF08241"/>
    </source>
</evidence>
<dbReference type="InterPro" id="IPR029063">
    <property type="entry name" value="SAM-dependent_MTases_sf"/>
</dbReference>
<sequence>MFLCVRQLNKYHSSTETTQNTYLSFTLHGRVIHSTSLNTHNLTFGPGLGLQEAFKYLTDPRGRLFGLDISEYMQKVARKRLGPDVECIPLPDHCIDGVFHSNCHVYWPDMATATAELFPLHAGPEGCGLPGVSMEDQMDEGKSFQVIYATSPPPSTTETQNS</sequence>
<evidence type="ECO:0000313" key="3">
    <source>
        <dbReference type="Proteomes" id="UP000694395"/>
    </source>
</evidence>
<dbReference type="Gene3D" id="3.40.50.150">
    <property type="entry name" value="Vaccinia Virus protein VP39"/>
    <property type="match status" value="1"/>
</dbReference>
<organism evidence="2 3">
    <name type="scientific">Oncorhynchus mykiss</name>
    <name type="common">Rainbow trout</name>
    <name type="synonym">Salmo gairdneri</name>
    <dbReference type="NCBI Taxonomy" id="8022"/>
    <lineage>
        <taxon>Eukaryota</taxon>
        <taxon>Metazoa</taxon>
        <taxon>Chordata</taxon>
        <taxon>Craniata</taxon>
        <taxon>Vertebrata</taxon>
        <taxon>Euteleostomi</taxon>
        <taxon>Actinopterygii</taxon>
        <taxon>Neopterygii</taxon>
        <taxon>Teleostei</taxon>
        <taxon>Protacanthopterygii</taxon>
        <taxon>Salmoniformes</taxon>
        <taxon>Salmonidae</taxon>
        <taxon>Salmoninae</taxon>
        <taxon>Oncorhynchus</taxon>
    </lineage>
</organism>
<reference evidence="2" key="2">
    <citation type="submission" date="2025-08" db="UniProtKB">
        <authorList>
            <consortium name="Ensembl"/>
        </authorList>
    </citation>
    <scope>IDENTIFICATION</scope>
</reference>
<dbReference type="Proteomes" id="UP000694395">
    <property type="component" value="Chromosome 7"/>
</dbReference>
<keyword evidence="3" id="KW-1185">Reference proteome</keyword>
<protein>
    <recommendedName>
        <fullName evidence="1">Methyltransferase type 11 domain-containing protein</fullName>
    </recommendedName>
</protein>
<reference evidence="2" key="1">
    <citation type="submission" date="2020-07" db="EMBL/GenBank/DDBJ databases">
        <title>A long reads based de novo assembly of the rainbow trout Arlee double haploid line genome.</title>
        <authorList>
            <person name="Gao G."/>
            <person name="Palti Y."/>
        </authorList>
    </citation>
    <scope>NUCLEOTIDE SEQUENCE [LARGE SCALE GENOMIC DNA]</scope>
</reference>
<dbReference type="Ensembl" id="ENSOMYT00000155637.1">
    <property type="protein sequence ID" value="ENSOMYP00000111413.1"/>
    <property type="gene ID" value="ENSOMYG00000057814.1"/>
</dbReference>
<accession>A0A8K9ULE0</accession>